<keyword evidence="7" id="KW-0067">ATP-binding</keyword>
<dbReference type="Pfam" id="PF08448">
    <property type="entry name" value="PAS_4"/>
    <property type="match status" value="1"/>
</dbReference>
<evidence type="ECO:0000313" key="14">
    <source>
        <dbReference type="Proteomes" id="UP000305131"/>
    </source>
</evidence>
<dbReference type="Gene3D" id="3.30.450.20">
    <property type="entry name" value="PAS domain"/>
    <property type="match status" value="1"/>
</dbReference>
<dbReference type="Pfam" id="PF02518">
    <property type="entry name" value="HATPase_c"/>
    <property type="match status" value="1"/>
</dbReference>
<name>A0A6C1KK37_XANAU</name>
<dbReference type="PRINTS" id="PR00344">
    <property type="entry name" value="BCTRLSENSOR"/>
</dbReference>
<dbReference type="SUPFAM" id="SSF47384">
    <property type="entry name" value="Homodimeric domain of signal transducing histidine kinase"/>
    <property type="match status" value="1"/>
</dbReference>
<dbReference type="EC" id="2.7.13.3" evidence="2"/>
<comment type="caution">
    <text evidence="13">The sequence shown here is derived from an EMBL/GenBank/DDBJ whole genome shotgun (WGS) entry which is preliminary data.</text>
</comment>
<dbReference type="PROSITE" id="PS50109">
    <property type="entry name" value="HIS_KIN"/>
    <property type="match status" value="1"/>
</dbReference>
<comment type="catalytic activity">
    <reaction evidence="1">
        <text>ATP + protein L-histidine = ADP + protein N-phospho-L-histidine.</text>
        <dbReference type="EC" id="2.7.13.3"/>
    </reaction>
</comment>
<dbReference type="CDD" id="cd00130">
    <property type="entry name" value="PAS"/>
    <property type="match status" value="1"/>
</dbReference>
<dbReference type="Pfam" id="PF00512">
    <property type="entry name" value="HisKA"/>
    <property type="match status" value="1"/>
</dbReference>
<dbReference type="InterPro" id="IPR036097">
    <property type="entry name" value="HisK_dim/P_sf"/>
</dbReference>
<evidence type="ECO:0000259" key="11">
    <source>
        <dbReference type="PROSITE" id="PS50112"/>
    </source>
</evidence>
<feature type="domain" description="PAS" evidence="11">
    <location>
        <begin position="125"/>
        <end position="188"/>
    </location>
</feature>
<evidence type="ECO:0000256" key="2">
    <source>
        <dbReference type="ARBA" id="ARBA00012438"/>
    </source>
</evidence>
<dbReference type="GeneID" id="95772279"/>
<dbReference type="Gene3D" id="3.30.565.10">
    <property type="entry name" value="Histidine kinase-like ATPase, C-terminal domain"/>
    <property type="match status" value="1"/>
</dbReference>
<dbReference type="InterPro" id="IPR036890">
    <property type="entry name" value="HATPase_C_sf"/>
</dbReference>
<feature type="transmembrane region" description="Helical" evidence="9">
    <location>
        <begin position="64"/>
        <end position="83"/>
    </location>
</feature>
<evidence type="ECO:0000256" key="6">
    <source>
        <dbReference type="ARBA" id="ARBA00022777"/>
    </source>
</evidence>
<dbReference type="SMART" id="SM00388">
    <property type="entry name" value="HisKA"/>
    <property type="match status" value="1"/>
</dbReference>
<keyword evidence="9" id="KW-0812">Transmembrane</keyword>
<feature type="domain" description="Histidine kinase" evidence="10">
    <location>
        <begin position="262"/>
        <end position="489"/>
    </location>
</feature>
<dbReference type="NCBIfam" id="TIGR00229">
    <property type="entry name" value="sensory_box"/>
    <property type="match status" value="1"/>
</dbReference>
<evidence type="ECO:0000256" key="9">
    <source>
        <dbReference type="SAM" id="Phobius"/>
    </source>
</evidence>
<dbReference type="SMART" id="SM00091">
    <property type="entry name" value="PAS"/>
    <property type="match status" value="1"/>
</dbReference>
<dbReference type="SMART" id="SM00387">
    <property type="entry name" value="HATPase_c"/>
    <property type="match status" value="1"/>
</dbReference>
<dbReference type="InterPro" id="IPR035965">
    <property type="entry name" value="PAS-like_dom_sf"/>
</dbReference>
<evidence type="ECO:0000256" key="8">
    <source>
        <dbReference type="ARBA" id="ARBA00023012"/>
    </source>
</evidence>
<sequence length="493" mass="53336">MSVSGTASIQDGKAIRSRGWLALAALLAATIFLIDTFSPLDMAIAVLYVVVVLFAASFVEKAGLLVIAGACIGLTVLSFAVMHSENYSLSATMRGLVSIAAITVTTLLSLRNREATGVLRDQAALLDLSHDAIFVRDTADTITYWNQGAAQLYGWSRHEAVGQSATDLLRTRFPAPRAEIIAEVLRTGRWDGELVHTTRDGRLVTTMSRWSLQRDARGRPVATMETNSDITERKQAENALHQAQADLAHVTRVTTMGELTASIAHEVNQPLAAVVTNGEAGLRWMRRPVPDMGEAELSVERMIANARRASEVVARLRALARRGEPVHVRLDLGEVIEDTVALIERELSSHGVRLDMALDPTLPPVLGDRVQLQQVIINLALNAIQAMDGEAREHRRLRISAAPPDEECPGVECPGVAITVEDDGPGVDEEKLPVLFNPFFSTKKDGMGLGLSISRSIVEAHGGRIFATRGGDGPAARGMRFTLILPFAKETVS</sequence>
<dbReference type="PROSITE" id="PS50112">
    <property type="entry name" value="PAS"/>
    <property type="match status" value="1"/>
</dbReference>
<keyword evidence="9" id="KW-1133">Transmembrane helix</keyword>
<keyword evidence="8" id="KW-0902">Two-component regulatory system</keyword>
<dbReference type="GO" id="GO:0005524">
    <property type="term" value="F:ATP binding"/>
    <property type="evidence" value="ECO:0007669"/>
    <property type="project" value="UniProtKB-KW"/>
</dbReference>
<protein>
    <recommendedName>
        <fullName evidence="2">histidine kinase</fullName>
        <ecNumber evidence="2">2.7.13.3</ecNumber>
    </recommendedName>
</protein>
<dbReference type="SUPFAM" id="SSF55785">
    <property type="entry name" value="PYP-like sensor domain (PAS domain)"/>
    <property type="match status" value="1"/>
</dbReference>
<evidence type="ECO:0000313" key="13">
    <source>
        <dbReference type="EMBL" id="TLX44629.1"/>
    </source>
</evidence>
<reference evidence="13 14" key="1">
    <citation type="submission" date="2019-05" db="EMBL/GenBank/DDBJ databases">
        <authorList>
            <person name="Zhou X."/>
        </authorList>
    </citation>
    <scope>NUCLEOTIDE SEQUENCE [LARGE SCALE GENOMIC DNA]</scope>
    <source>
        <strain evidence="13 14">DSM 432</strain>
    </source>
</reference>
<evidence type="ECO:0000259" key="10">
    <source>
        <dbReference type="PROSITE" id="PS50109"/>
    </source>
</evidence>
<feature type="transmembrane region" description="Helical" evidence="9">
    <location>
        <begin position="20"/>
        <end position="37"/>
    </location>
</feature>
<keyword evidence="5" id="KW-0547">Nucleotide-binding</keyword>
<keyword evidence="6" id="KW-0418">Kinase</keyword>
<dbReference type="PROSITE" id="PS50113">
    <property type="entry name" value="PAC"/>
    <property type="match status" value="1"/>
</dbReference>
<dbReference type="AlphaFoldDB" id="A0A6C1KK37"/>
<dbReference type="Proteomes" id="UP000305131">
    <property type="component" value="Unassembled WGS sequence"/>
</dbReference>
<dbReference type="InterPro" id="IPR000014">
    <property type="entry name" value="PAS"/>
</dbReference>
<dbReference type="SUPFAM" id="SSF55874">
    <property type="entry name" value="ATPase domain of HSP90 chaperone/DNA topoisomerase II/histidine kinase"/>
    <property type="match status" value="1"/>
</dbReference>
<dbReference type="InterPro" id="IPR005467">
    <property type="entry name" value="His_kinase_dom"/>
</dbReference>
<keyword evidence="4" id="KW-0808">Transferase</keyword>
<dbReference type="PANTHER" id="PTHR43065">
    <property type="entry name" value="SENSOR HISTIDINE KINASE"/>
    <property type="match status" value="1"/>
</dbReference>
<feature type="domain" description="PAC" evidence="12">
    <location>
        <begin position="188"/>
        <end position="242"/>
    </location>
</feature>
<accession>A0A6C1KK37</accession>
<evidence type="ECO:0000256" key="5">
    <source>
        <dbReference type="ARBA" id="ARBA00022741"/>
    </source>
</evidence>
<dbReference type="InterPro" id="IPR004358">
    <property type="entry name" value="Sig_transdc_His_kin-like_C"/>
</dbReference>
<gene>
    <name evidence="13" type="ORF">FBQ73_02250</name>
</gene>
<dbReference type="Gene3D" id="1.10.287.130">
    <property type="match status" value="1"/>
</dbReference>
<dbReference type="InterPro" id="IPR000700">
    <property type="entry name" value="PAS-assoc_C"/>
</dbReference>
<dbReference type="GO" id="GO:0000155">
    <property type="term" value="F:phosphorelay sensor kinase activity"/>
    <property type="evidence" value="ECO:0007669"/>
    <property type="project" value="InterPro"/>
</dbReference>
<dbReference type="InterPro" id="IPR003594">
    <property type="entry name" value="HATPase_dom"/>
</dbReference>
<evidence type="ECO:0000259" key="12">
    <source>
        <dbReference type="PROSITE" id="PS50113"/>
    </source>
</evidence>
<keyword evidence="3" id="KW-0597">Phosphoprotein</keyword>
<dbReference type="InterPro" id="IPR003661">
    <property type="entry name" value="HisK_dim/P_dom"/>
</dbReference>
<dbReference type="CDD" id="cd00082">
    <property type="entry name" value="HisKA"/>
    <property type="match status" value="1"/>
</dbReference>
<evidence type="ECO:0000256" key="1">
    <source>
        <dbReference type="ARBA" id="ARBA00000085"/>
    </source>
</evidence>
<proteinExistence type="predicted"/>
<evidence type="ECO:0000256" key="3">
    <source>
        <dbReference type="ARBA" id="ARBA00022553"/>
    </source>
</evidence>
<dbReference type="PANTHER" id="PTHR43065:SF10">
    <property type="entry name" value="PEROXIDE STRESS-ACTIVATED HISTIDINE KINASE MAK3"/>
    <property type="match status" value="1"/>
</dbReference>
<evidence type="ECO:0000256" key="4">
    <source>
        <dbReference type="ARBA" id="ARBA00022679"/>
    </source>
</evidence>
<feature type="transmembrane region" description="Helical" evidence="9">
    <location>
        <begin position="43"/>
        <end position="59"/>
    </location>
</feature>
<keyword evidence="9" id="KW-0472">Membrane</keyword>
<evidence type="ECO:0000256" key="7">
    <source>
        <dbReference type="ARBA" id="ARBA00022840"/>
    </source>
</evidence>
<organism evidence="13 14">
    <name type="scientific">Xanthobacter autotrophicus</name>
    <dbReference type="NCBI Taxonomy" id="280"/>
    <lineage>
        <taxon>Bacteria</taxon>
        <taxon>Pseudomonadati</taxon>
        <taxon>Pseudomonadota</taxon>
        <taxon>Alphaproteobacteria</taxon>
        <taxon>Hyphomicrobiales</taxon>
        <taxon>Xanthobacteraceae</taxon>
        <taxon>Xanthobacter</taxon>
    </lineage>
</organism>
<dbReference type="OrthoDB" id="226486at2"/>
<dbReference type="InterPro" id="IPR013656">
    <property type="entry name" value="PAS_4"/>
</dbReference>
<dbReference type="EMBL" id="VAUP01000005">
    <property type="protein sequence ID" value="TLX44629.1"/>
    <property type="molecule type" value="Genomic_DNA"/>
</dbReference>
<dbReference type="RefSeq" id="WP_138397906.1">
    <property type="nucleotide sequence ID" value="NZ_JBAFVI010000011.1"/>
</dbReference>